<dbReference type="PATRIC" id="fig|1618207.4.peg.2799"/>
<dbReference type="STRING" id="1618207.UM93_13780"/>
<dbReference type="EMBL" id="CP011005">
    <property type="protein sequence ID" value="AJT43151.1"/>
    <property type="molecule type" value="Genomic_DNA"/>
</dbReference>
<organism evidence="5 6">
    <name type="scientific">Psychromicrobium lacuslunae</name>
    <dbReference type="NCBI Taxonomy" id="1618207"/>
    <lineage>
        <taxon>Bacteria</taxon>
        <taxon>Bacillati</taxon>
        <taxon>Actinomycetota</taxon>
        <taxon>Actinomycetes</taxon>
        <taxon>Micrococcales</taxon>
        <taxon>Micrococcaceae</taxon>
        <taxon>Psychromicrobium</taxon>
    </lineage>
</organism>
<protein>
    <submittedName>
        <fullName evidence="5">GntR family transcriptional regulator</fullName>
    </submittedName>
</protein>
<dbReference type="SMART" id="SM00345">
    <property type="entry name" value="HTH_GNTR"/>
    <property type="match status" value="1"/>
</dbReference>
<gene>
    <name evidence="5" type="ORF">UM93_13780</name>
</gene>
<evidence type="ECO:0000259" key="4">
    <source>
        <dbReference type="PROSITE" id="PS50949"/>
    </source>
</evidence>
<keyword evidence="2" id="KW-0238">DNA-binding</keyword>
<dbReference type="SMART" id="SM00895">
    <property type="entry name" value="FCD"/>
    <property type="match status" value="1"/>
</dbReference>
<dbReference type="InterPro" id="IPR008920">
    <property type="entry name" value="TF_FadR/GntR_C"/>
</dbReference>
<dbReference type="SUPFAM" id="SSF48008">
    <property type="entry name" value="GntR ligand-binding domain-like"/>
    <property type="match status" value="1"/>
</dbReference>
<dbReference type="OrthoDB" id="3864082at2"/>
<dbReference type="InterPro" id="IPR036390">
    <property type="entry name" value="WH_DNA-bd_sf"/>
</dbReference>
<dbReference type="InterPro" id="IPR011711">
    <property type="entry name" value="GntR_C"/>
</dbReference>
<keyword evidence="1" id="KW-0805">Transcription regulation</keyword>
<dbReference type="InterPro" id="IPR000524">
    <property type="entry name" value="Tscrpt_reg_HTH_GntR"/>
</dbReference>
<sequence>MRPFGERTNIRSQVAEALRAALIAGHLKPGLVYSAPVLAEQFGVSATPVREAMLELVREGMVEVVPNTGFRITEVSQAKLDELVELRLLIEVPVMGSIAERCEDSLAESVNALRPLAQTLQKSAEEGDLIAYLRLDTEFHARFLALAGNETLVTQVRQLRSMSRLYGLEKLADEGRLSSSSAEHQEMIELALKRNQQGMEELVYHHIRQTRSADQSGTATVAGASAKA</sequence>
<accession>A0A0D4C444</accession>
<dbReference type="AlphaFoldDB" id="A0A0D4C444"/>
<evidence type="ECO:0000256" key="1">
    <source>
        <dbReference type="ARBA" id="ARBA00023015"/>
    </source>
</evidence>
<proteinExistence type="predicted"/>
<reference evidence="5 6" key="1">
    <citation type="journal article" date="2015" name="Genome Announc.">
        <title>Complete Genome Sequencing of Protease-Producing Novel Arthrobacter sp. Strain IHBB 11108 Using PacBio Single-Molecule Real-Time Sequencing Technology.</title>
        <authorList>
            <person name="Kiran S."/>
            <person name="Swarnkar M.K."/>
            <person name="Pal M."/>
            <person name="Thakur R."/>
            <person name="Tewari R."/>
            <person name="Singh A.K."/>
            <person name="Gulati A."/>
        </authorList>
    </citation>
    <scope>NUCLEOTIDE SEQUENCE [LARGE SCALE GENOMIC DNA]</scope>
    <source>
        <strain evidence="5 6">IHBB 11108</strain>
    </source>
</reference>
<evidence type="ECO:0000256" key="3">
    <source>
        <dbReference type="ARBA" id="ARBA00023163"/>
    </source>
</evidence>
<dbReference type="PANTHER" id="PTHR43537:SF45">
    <property type="entry name" value="GNTR FAMILY REGULATORY PROTEIN"/>
    <property type="match status" value="1"/>
</dbReference>
<dbReference type="SUPFAM" id="SSF46785">
    <property type="entry name" value="Winged helix' DNA-binding domain"/>
    <property type="match status" value="1"/>
</dbReference>
<dbReference type="CDD" id="cd07377">
    <property type="entry name" value="WHTH_GntR"/>
    <property type="match status" value="1"/>
</dbReference>
<dbReference type="Gene3D" id="1.10.10.10">
    <property type="entry name" value="Winged helix-like DNA-binding domain superfamily/Winged helix DNA-binding domain"/>
    <property type="match status" value="1"/>
</dbReference>
<evidence type="ECO:0000313" key="6">
    <source>
        <dbReference type="Proteomes" id="UP000061839"/>
    </source>
</evidence>
<dbReference type="PROSITE" id="PS50949">
    <property type="entry name" value="HTH_GNTR"/>
    <property type="match status" value="1"/>
</dbReference>
<keyword evidence="6" id="KW-1185">Reference proteome</keyword>
<evidence type="ECO:0000313" key="5">
    <source>
        <dbReference type="EMBL" id="AJT43151.1"/>
    </source>
</evidence>
<dbReference type="PANTHER" id="PTHR43537">
    <property type="entry name" value="TRANSCRIPTIONAL REGULATOR, GNTR FAMILY"/>
    <property type="match status" value="1"/>
</dbReference>
<dbReference type="Gene3D" id="1.20.120.530">
    <property type="entry name" value="GntR ligand-binding domain-like"/>
    <property type="match status" value="1"/>
</dbReference>
<dbReference type="Pfam" id="PF07729">
    <property type="entry name" value="FCD"/>
    <property type="match status" value="1"/>
</dbReference>
<name>A0A0D4C444_9MICC</name>
<dbReference type="Proteomes" id="UP000061839">
    <property type="component" value="Chromosome"/>
</dbReference>
<keyword evidence="3" id="KW-0804">Transcription</keyword>
<evidence type="ECO:0000256" key="2">
    <source>
        <dbReference type="ARBA" id="ARBA00023125"/>
    </source>
</evidence>
<dbReference type="InterPro" id="IPR036388">
    <property type="entry name" value="WH-like_DNA-bd_sf"/>
</dbReference>
<dbReference type="Pfam" id="PF00392">
    <property type="entry name" value="GntR"/>
    <property type="match status" value="1"/>
</dbReference>
<dbReference type="GO" id="GO:0003677">
    <property type="term" value="F:DNA binding"/>
    <property type="evidence" value="ECO:0007669"/>
    <property type="project" value="UniProtKB-KW"/>
</dbReference>
<dbReference type="HOGENOM" id="CLU_017584_5_5_11"/>
<feature type="domain" description="HTH gntR-type" evidence="4">
    <location>
        <begin position="8"/>
        <end position="75"/>
    </location>
</feature>
<dbReference type="GO" id="GO:0003700">
    <property type="term" value="F:DNA-binding transcription factor activity"/>
    <property type="evidence" value="ECO:0007669"/>
    <property type="project" value="InterPro"/>
</dbReference>
<dbReference type="KEGG" id="ari:UM93_13780"/>